<evidence type="ECO:0000256" key="1">
    <source>
        <dbReference type="SAM" id="Phobius"/>
    </source>
</evidence>
<evidence type="ECO:0000313" key="3">
    <source>
        <dbReference type="Proteomes" id="UP000230353"/>
    </source>
</evidence>
<name>A0A2H0WL68_9BACT</name>
<keyword evidence="1" id="KW-1133">Transmembrane helix</keyword>
<evidence type="ECO:0000313" key="2">
    <source>
        <dbReference type="EMBL" id="PIS13380.1"/>
    </source>
</evidence>
<organism evidence="2 3">
    <name type="scientific">Candidatus Tagabacteria bacterium CG09_land_8_20_14_0_10_41_14</name>
    <dbReference type="NCBI Taxonomy" id="1975021"/>
    <lineage>
        <taxon>Bacteria</taxon>
        <taxon>Candidatus Tagaibacteriota</taxon>
    </lineage>
</organism>
<keyword evidence="1" id="KW-0472">Membrane</keyword>
<keyword evidence="1" id="KW-0812">Transmembrane</keyword>
<protein>
    <recommendedName>
        <fullName evidence="4">PilN domain-containing protein</fullName>
    </recommendedName>
</protein>
<evidence type="ECO:0008006" key="4">
    <source>
        <dbReference type="Google" id="ProtNLM"/>
    </source>
</evidence>
<reference evidence="3" key="1">
    <citation type="submission" date="2017-09" db="EMBL/GenBank/DDBJ databases">
        <title>Depth-based differentiation of microbial function through sediment-hosted aquifers and enrichment of novel symbionts in the deep terrestrial subsurface.</title>
        <authorList>
            <person name="Probst A.J."/>
            <person name="Ladd B."/>
            <person name="Jarett J.K."/>
            <person name="Geller-Mcgrath D.E."/>
            <person name="Sieber C.M.K."/>
            <person name="Emerson J.B."/>
            <person name="Anantharaman K."/>
            <person name="Thomas B.C."/>
            <person name="Malmstrom R."/>
            <person name="Stieglmeier M."/>
            <person name="Klingl A."/>
            <person name="Woyke T."/>
            <person name="Ryan C.M."/>
            <person name="Banfield J.F."/>
        </authorList>
    </citation>
    <scope>NUCLEOTIDE SEQUENCE [LARGE SCALE GENOMIC DNA]</scope>
</reference>
<sequence>MINLLPEKNKKRVRNEILRRLLVVLGFGVSIILIVQIVFFLVVYFLLDSYLGDYAEQIAASEDSAREENLHDMESEITRLNEMVLSFKDNQDIVRPFSVYLSALFESVGEGIAVDGLIFETTQFGQDRGRLKLFLSGHAGTRGKLISFVEQLESNEEFVSVDLPVSNLLAEKDINFSLTVNIRNN</sequence>
<accession>A0A2H0WL68</accession>
<comment type="caution">
    <text evidence="2">The sequence shown here is derived from an EMBL/GenBank/DDBJ whole genome shotgun (WGS) entry which is preliminary data.</text>
</comment>
<proteinExistence type="predicted"/>
<dbReference type="AlphaFoldDB" id="A0A2H0WL68"/>
<dbReference type="Proteomes" id="UP000230353">
    <property type="component" value="Unassembled WGS sequence"/>
</dbReference>
<dbReference type="EMBL" id="PEZL01000031">
    <property type="protein sequence ID" value="PIS13380.1"/>
    <property type="molecule type" value="Genomic_DNA"/>
</dbReference>
<gene>
    <name evidence="2" type="ORF">COT67_02075</name>
</gene>
<feature type="transmembrane region" description="Helical" evidence="1">
    <location>
        <begin position="21"/>
        <end position="47"/>
    </location>
</feature>